<evidence type="ECO:0000256" key="3">
    <source>
        <dbReference type="ARBA" id="ARBA00023163"/>
    </source>
</evidence>
<dbReference type="Pfam" id="PF00440">
    <property type="entry name" value="TetR_N"/>
    <property type="match status" value="1"/>
</dbReference>
<evidence type="ECO:0000313" key="7">
    <source>
        <dbReference type="Proteomes" id="UP001595697"/>
    </source>
</evidence>
<feature type="domain" description="HTH tetR-type" evidence="5">
    <location>
        <begin position="9"/>
        <end position="69"/>
    </location>
</feature>
<dbReference type="InterPro" id="IPR041478">
    <property type="entry name" value="TetR_C_27"/>
</dbReference>
<dbReference type="PROSITE" id="PS50977">
    <property type="entry name" value="HTH_TETR_2"/>
    <property type="match status" value="1"/>
</dbReference>
<evidence type="ECO:0000256" key="2">
    <source>
        <dbReference type="ARBA" id="ARBA00023125"/>
    </source>
</evidence>
<accession>A0ABV8EEI4</accession>
<evidence type="ECO:0000313" key="6">
    <source>
        <dbReference type="EMBL" id="MFC3970993.1"/>
    </source>
</evidence>
<gene>
    <name evidence="6" type="ORF">ACFOVS_23265</name>
</gene>
<dbReference type="SUPFAM" id="SSF46689">
    <property type="entry name" value="Homeodomain-like"/>
    <property type="match status" value="1"/>
</dbReference>
<keyword evidence="2 4" id="KW-0238">DNA-binding</keyword>
<sequence>MRRPRRKAEDTRAEILDMAERVFTERGIAGSSIAHVAQALGMSPANVFKHFHSKVALADAICQRSIENMAAQLQALNVEEPAPDRLRSVAHQLMAMHLAAFKTAPYMIEMLLILSETEMASGARYGEMIEGLFAGLIRHGIDSNVYYCRDIPARSRAVAAAFVTILHPVFLVRTPMDELETRCDEIVELVNIALQNPLAK</sequence>
<comment type="caution">
    <text evidence="6">The sequence shown here is derived from an EMBL/GenBank/DDBJ whole genome shotgun (WGS) entry which is preliminary data.</text>
</comment>
<evidence type="ECO:0000259" key="5">
    <source>
        <dbReference type="PROSITE" id="PS50977"/>
    </source>
</evidence>
<evidence type="ECO:0000256" key="4">
    <source>
        <dbReference type="PROSITE-ProRule" id="PRU00335"/>
    </source>
</evidence>
<keyword evidence="7" id="KW-1185">Reference proteome</keyword>
<dbReference type="RefSeq" id="WP_377307386.1">
    <property type="nucleotide sequence ID" value="NZ_JBHSBD010000132.1"/>
</dbReference>
<dbReference type="InterPro" id="IPR001647">
    <property type="entry name" value="HTH_TetR"/>
</dbReference>
<dbReference type="EMBL" id="JBHSBD010000132">
    <property type="protein sequence ID" value="MFC3970993.1"/>
    <property type="molecule type" value="Genomic_DNA"/>
</dbReference>
<reference evidence="7" key="1">
    <citation type="journal article" date="2019" name="Int. J. Syst. Evol. Microbiol.">
        <title>The Global Catalogue of Microorganisms (GCM) 10K type strain sequencing project: providing services to taxonomists for standard genome sequencing and annotation.</title>
        <authorList>
            <consortium name="The Broad Institute Genomics Platform"/>
            <consortium name="The Broad Institute Genome Sequencing Center for Infectious Disease"/>
            <person name="Wu L."/>
            <person name="Ma J."/>
        </authorList>
    </citation>
    <scope>NUCLEOTIDE SEQUENCE [LARGE SCALE GENOMIC DNA]</scope>
    <source>
        <strain evidence="7">TBRC 5781</strain>
    </source>
</reference>
<keyword evidence="3" id="KW-0804">Transcription</keyword>
<dbReference type="PRINTS" id="PR00455">
    <property type="entry name" value="HTHTETR"/>
</dbReference>
<dbReference type="InterPro" id="IPR009057">
    <property type="entry name" value="Homeodomain-like_sf"/>
</dbReference>
<dbReference type="InterPro" id="IPR050109">
    <property type="entry name" value="HTH-type_TetR-like_transc_reg"/>
</dbReference>
<dbReference type="Pfam" id="PF17935">
    <property type="entry name" value="TetR_C_27"/>
    <property type="match status" value="1"/>
</dbReference>
<dbReference type="PANTHER" id="PTHR30055">
    <property type="entry name" value="HTH-TYPE TRANSCRIPTIONAL REGULATOR RUTR"/>
    <property type="match status" value="1"/>
</dbReference>
<protein>
    <submittedName>
        <fullName evidence="6">TetR family transcriptional regulator</fullName>
    </submittedName>
</protein>
<proteinExistence type="predicted"/>
<dbReference type="Gene3D" id="1.10.357.10">
    <property type="entry name" value="Tetracycline Repressor, domain 2"/>
    <property type="match status" value="1"/>
</dbReference>
<dbReference type="PANTHER" id="PTHR30055:SF151">
    <property type="entry name" value="TRANSCRIPTIONAL REGULATORY PROTEIN"/>
    <property type="match status" value="1"/>
</dbReference>
<feature type="DNA-binding region" description="H-T-H motif" evidence="4">
    <location>
        <begin position="32"/>
        <end position="51"/>
    </location>
</feature>
<keyword evidence="1" id="KW-0805">Transcription regulation</keyword>
<name>A0ABV8EEI4_9HYPH</name>
<organism evidence="6 7">
    <name type="scientific">Rhizobium lemnae</name>
    <dbReference type="NCBI Taxonomy" id="1214924"/>
    <lineage>
        <taxon>Bacteria</taxon>
        <taxon>Pseudomonadati</taxon>
        <taxon>Pseudomonadota</taxon>
        <taxon>Alphaproteobacteria</taxon>
        <taxon>Hyphomicrobiales</taxon>
        <taxon>Rhizobiaceae</taxon>
        <taxon>Rhizobium/Agrobacterium group</taxon>
        <taxon>Rhizobium</taxon>
    </lineage>
</organism>
<dbReference type="Proteomes" id="UP001595697">
    <property type="component" value="Unassembled WGS sequence"/>
</dbReference>
<evidence type="ECO:0000256" key="1">
    <source>
        <dbReference type="ARBA" id="ARBA00023015"/>
    </source>
</evidence>